<dbReference type="RefSeq" id="WP_180842506.1">
    <property type="nucleotide sequence ID" value="NZ_CP059154.1"/>
</dbReference>
<dbReference type="InterPro" id="IPR035965">
    <property type="entry name" value="PAS-like_dom_sf"/>
</dbReference>
<dbReference type="SMART" id="SM00086">
    <property type="entry name" value="PAC"/>
    <property type="match status" value="1"/>
</dbReference>
<evidence type="ECO:0000313" key="9">
    <source>
        <dbReference type="Proteomes" id="UP000510869"/>
    </source>
</evidence>
<dbReference type="SMART" id="SM00387">
    <property type="entry name" value="HATPase_c"/>
    <property type="match status" value="1"/>
</dbReference>
<keyword evidence="4" id="KW-0808">Transferase</keyword>
<dbReference type="SUPFAM" id="SSF55781">
    <property type="entry name" value="GAF domain-like"/>
    <property type="match status" value="1"/>
</dbReference>
<evidence type="ECO:0000256" key="5">
    <source>
        <dbReference type="ARBA" id="ARBA00022777"/>
    </source>
</evidence>
<dbReference type="GeneID" id="56142941"/>
<dbReference type="Gene3D" id="3.30.565.10">
    <property type="entry name" value="Histidine kinase-like ATPase, C-terminal domain"/>
    <property type="match status" value="1"/>
</dbReference>
<evidence type="ECO:0000256" key="4">
    <source>
        <dbReference type="ARBA" id="ARBA00022679"/>
    </source>
</evidence>
<evidence type="ECO:0000259" key="6">
    <source>
        <dbReference type="PROSITE" id="PS50109"/>
    </source>
</evidence>
<dbReference type="GO" id="GO:0000155">
    <property type="term" value="F:phosphorelay sensor kinase activity"/>
    <property type="evidence" value="ECO:0007669"/>
    <property type="project" value="InterPro"/>
</dbReference>
<sequence length="675" mass="75586">MGSPPSTDSRVQARIRQQEVIAELGQRALETDDLDQLMHDVSEVVAETLDNEYCKVLERMPGGDEVFLRQGVGWRDGLVGSAIVPTDLDSQAGYTLISEEPIIVDDLREEERFSGPELLTSHGVVSGISVVIGSVDEPWGVLGTHTADRKEFTAHEANFVQSAANILAAAIERANKEDQLREREAQLSVATDAASIGLWLWDVPENVFTADEFLAESYGMDPEVVTRGAPIEAFFDPVPEEDKDGIWERLDRALETGVFSAEYRVEDADGDVMWVVSRGEVEYDASGDPVRMHGAVTDITERKQREQQLREREERYRDLFTSMSEGYCVIERVDTPPAEPIDFRYVEANPAFEKHTGLADIVGETIREAVPGAEREWFETYNTVVETGESVRFERELAAQSRVLECYAFPVGGETDAQVGVLFMNVTERVERERRLEELVERLEISNERLEQFAYAASHDLQEPLRMVSSYLQLVERRYGDELDEDGREFIDYAVDGADRMREMIDGLLEYSRVETAGEPLEPVDLNAVLENVLDDLRLRFEESNGEVTADSLPIVEGDRGQLRQVFQNLVDNAIEYSGDGPPRITVSAECRSGDGPEWEVSVSDNGIGVDPEYSDQIFDVFHSYPDREEYDGTGIGLAICERIIERHGGEIWVTSEPSEGSTFTFTLPAASDSD</sequence>
<dbReference type="InterPro" id="IPR036890">
    <property type="entry name" value="HATPase_C_sf"/>
</dbReference>
<dbReference type="InterPro" id="IPR003661">
    <property type="entry name" value="HisK_dim/P_dom"/>
</dbReference>
<reference evidence="8 9" key="1">
    <citation type="submission" date="2020-07" db="EMBL/GenBank/DDBJ databases">
        <title>Natrinema (YPL30) sp. nov. and Haloterrigena xxxxxx (YPL8) sp. nov., isolated from a salt mine.</title>
        <authorList>
            <person name="Cui H."/>
        </authorList>
    </citation>
    <scope>NUCLEOTIDE SEQUENCE [LARGE SCALE GENOMIC DNA]</scope>
    <source>
        <strain evidence="8 9">YPL13</strain>
    </source>
</reference>
<evidence type="ECO:0000259" key="7">
    <source>
        <dbReference type="PROSITE" id="PS50113"/>
    </source>
</evidence>
<keyword evidence="3" id="KW-0597">Phosphoprotein</keyword>
<dbReference type="CDD" id="cd00082">
    <property type="entry name" value="HisKA"/>
    <property type="match status" value="1"/>
</dbReference>
<dbReference type="Pfam" id="PF08447">
    <property type="entry name" value="PAS_3"/>
    <property type="match status" value="1"/>
</dbReference>
<dbReference type="Gene3D" id="1.10.287.130">
    <property type="match status" value="1"/>
</dbReference>
<dbReference type="CDD" id="cd00130">
    <property type="entry name" value="PAS"/>
    <property type="match status" value="1"/>
</dbReference>
<dbReference type="InterPro" id="IPR052162">
    <property type="entry name" value="Sensor_kinase/Photoreceptor"/>
</dbReference>
<evidence type="ECO:0000256" key="2">
    <source>
        <dbReference type="ARBA" id="ARBA00012438"/>
    </source>
</evidence>
<dbReference type="Pfam" id="PF02518">
    <property type="entry name" value="HATPase_c"/>
    <property type="match status" value="1"/>
</dbReference>
<dbReference type="Gene3D" id="2.10.70.100">
    <property type="match status" value="1"/>
</dbReference>
<comment type="catalytic activity">
    <reaction evidence="1">
        <text>ATP + protein L-histidine = ADP + protein N-phospho-L-histidine.</text>
        <dbReference type="EC" id="2.7.13.3"/>
    </reaction>
</comment>
<feature type="domain" description="PAC" evidence="7">
    <location>
        <begin position="259"/>
        <end position="311"/>
    </location>
</feature>
<dbReference type="EC" id="2.7.13.3" evidence="2"/>
<dbReference type="OrthoDB" id="342253at2157"/>
<protein>
    <recommendedName>
        <fullName evidence="2">histidine kinase</fullName>
        <ecNumber evidence="2">2.7.13.3</ecNumber>
    </recommendedName>
</protein>
<dbReference type="SUPFAM" id="SSF55785">
    <property type="entry name" value="PYP-like sensor domain (PAS domain)"/>
    <property type="match status" value="2"/>
</dbReference>
<dbReference type="InterPro" id="IPR036097">
    <property type="entry name" value="HisK_dim/P_sf"/>
</dbReference>
<dbReference type="PROSITE" id="PS50109">
    <property type="entry name" value="HIS_KIN"/>
    <property type="match status" value="1"/>
</dbReference>
<dbReference type="SMART" id="SM00388">
    <property type="entry name" value="HisKA"/>
    <property type="match status" value="1"/>
</dbReference>
<dbReference type="AlphaFoldDB" id="A0A7D6GWL1"/>
<dbReference type="Pfam" id="PF01590">
    <property type="entry name" value="GAF"/>
    <property type="match status" value="1"/>
</dbReference>
<dbReference type="InterPro" id="IPR000700">
    <property type="entry name" value="PAS-assoc_C"/>
</dbReference>
<dbReference type="SUPFAM" id="SSF47384">
    <property type="entry name" value="Homodimeric domain of signal transducing histidine kinase"/>
    <property type="match status" value="1"/>
</dbReference>
<evidence type="ECO:0000313" key="8">
    <source>
        <dbReference type="EMBL" id="QLK27344.1"/>
    </source>
</evidence>
<keyword evidence="9" id="KW-1185">Reference proteome</keyword>
<dbReference type="Gene3D" id="3.30.450.20">
    <property type="entry name" value="PAS domain"/>
    <property type="match status" value="2"/>
</dbReference>
<dbReference type="FunFam" id="3.30.565.10:FF:000006">
    <property type="entry name" value="Sensor histidine kinase WalK"/>
    <property type="match status" value="1"/>
</dbReference>
<dbReference type="Gene3D" id="3.30.450.40">
    <property type="match status" value="1"/>
</dbReference>
<dbReference type="PRINTS" id="PR00344">
    <property type="entry name" value="BCTRLSENSOR"/>
</dbReference>
<keyword evidence="5" id="KW-0418">Kinase</keyword>
<dbReference type="NCBIfam" id="TIGR00229">
    <property type="entry name" value="sensory_box"/>
    <property type="match status" value="1"/>
</dbReference>
<dbReference type="Proteomes" id="UP000510869">
    <property type="component" value="Chromosome"/>
</dbReference>
<evidence type="ECO:0000256" key="1">
    <source>
        <dbReference type="ARBA" id="ARBA00000085"/>
    </source>
</evidence>
<dbReference type="InterPro" id="IPR005467">
    <property type="entry name" value="His_kinase_dom"/>
</dbReference>
<dbReference type="SMART" id="SM00065">
    <property type="entry name" value="GAF"/>
    <property type="match status" value="1"/>
</dbReference>
<dbReference type="Pfam" id="PF00512">
    <property type="entry name" value="HisKA"/>
    <property type="match status" value="1"/>
</dbReference>
<dbReference type="InterPro" id="IPR003594">
    <property type="entry name" value="HATPase_dom"/>
</dbReference>
<proteinExistence type="predicted"/>
<dbReference type="PROSITE" id="PS50113">
    <property type="entry name" value="PAC"/>
    <property type="match status" value="1"/>
</dbReference>
<organism evidence="8 9">
    <name type="scientific">Natrinema zhouii</name>
    <dbReference type="NCBI Taxonomy" id="1710539"/>
    <lineage>
        <taxon>Archaea</taxon>
        <taxon>Methanobacteriati</taxon>
        <taxon>Methanobacteriota</taxon>
        <taxon>Stenosarchaea group</taxon>
        <taxon>Halobacteria</taxon>
        <taxon>Halobacteriales</taxon>
        <taxon>Natrialbaceae</taxon>
        <taxon>Natrinema</taxon>
    </lineage>
</organism>
<feature type="domain" description="Histidine kinase" evidence="6">
    <location>
        <begin position="456"/>
        <end position="672"/>
    </location>
</feature>
<evidence type="ECO:0000256" key="3">
    <source>
        <dbReference type="ARBA" id="ARBA00022553"/>
    </source>
</evidence>
<dbReference type="Pfam" id="PF13188">
    <property type="entry name" value="PAS_8"/>
    <property type="match status" value="1"/>
</dbReference>
<dbReference type="InterPro" id="IPR001610">
    <property type="entry name" value="PAC"/>
</dbReference>
<dbReference type="PANTHER" id="PTHR43304:SF1">
    <property type="entry name" value="PAC DOMAIN-CONTAINING PROTEIN"/>
    <property type="match status" value="1"/>
</dbReference>
<dbReference type="SUPFAM" id="SSF55874">
    <property type="entry name" value="ATPase domain of HSP90 chaperone/DNA topoisomerase II/histidine kinase"/>
    <property type="match status" value="1"/>
</dbReference>
<accession>A0A7D6GWL1</accession>
<dbReference type="InterPro" id="IPR003018">
    <property type="entry name" value="GAF"/>
</dbReference>
<dbReference type="InterPro" id="IPR029016">
    <property type="entry name" value="GAF-like_dom_sf"/>
</dbReference>
<dbReference type="KEGG" id="nay:HYG81_07010"/>
<dbReference type="EMBL" id="CP059154">
    <property type="protein sequence ID" value="QLK27344.1"/>
    <property type="molecule type" value="Genomic_DNA"/>
</dbReference>
<dbReference type="InterPro" id="IPR013655">
    <property type="entry name" value="PAS_fold_3"/>
</dbReference>
<gene>
    <name evidence="8" type="ORF">HYG81_07010</name>
</gene>
<name>A0A7D6GWL1_9EURY</name>
<dbReference type="InterPro" id="IPR004358">
    <property type="entry name" value="Sig_transdc_His_kin-like_C"/>
</dbReference>
<dbReference type="PANTHER" id="PTHR43304">
    <property type="entry name" value="PHYTOCHROME-LIKE PROTEIN CPH1"/>
    <property type="match status" value="1"/>
</dbReference>
<dbReference type="InterPro" id="IPR000014">
    <property type="entry name" value="PAS"/>
</dbReference>